<dbReference type="EMBL" id="CAJMXA010000602">
    <property type="protein sequence ID" value="CAE6436880.1"/>
    <property type="molecule type" value="Genomic_DNA"/>
</dbReference>
<feature type="region of interest" description="Disordered" evidence="1">
    <location>
        <begin position="684"/>
        <end position="704"/>
    </location>
</feature>
<dbReference type="Pfam" id="PF20153">
    <property type="entry name" value="DUF6535"/>
    <property type="match status" value="1"/>
</dbReference>
<comment type="caution">
    <text evidence="3">The sequence shown here is derived from an EMBL/GenBank/DDBJ whole genome shotgun (WGS) entry which is preliminary data.</text>
</comment>
<gene>
    <name evidence="3" type="ORF">RDB_LOCUS31313</name>
</gene>
<dbReference type="InterPro" id="IPR045338">
    <property type="entry name" value="DUF6535"/>
</dbReference>
<name>A0A8H3APQ4_9AGAM</name>
<dbReference type="AlphaFoldDB" id="A0A8H3APQ4"/>
<sequence length="704" mass="79291">QDDDSPGPTSHPDAPGGQEAPLAEPADGHNEQYEQPITSSSGKANSPTDETVTYNHHTTEPSSDETIVPEITTNPVQNIAAIQSEIHPAQDAEGTKKSKHPKNLEDQDPVDSAGIQTKFTASRSSALWDKYVKLTEAEDKDIIEDWEGAIDVTLVFAALFSAISTGFVLESSKEMKPDQAAITVSAIRELTSVVQIGFQLPVGNIPSSESLATSVTPFKPSKVAVWVNCLWFFSLGLSISVSLFAMLAKRWCYKCRSRHSGTPYERAVRRQEAWDALQKWKLELLIEQLPTVMHVALNQRYAFRALMWLLQHSNDSRLIKDVVDYVISFPEVILDSLSSNQELHDATILVAEHFQRLKHDAIEHHTLAATFFGAKCGRLMYLNARPWLHFSDPSANKEKIQLVYNLRALHSPDMSTEELKKEIQAIKEQKFTDNSCILWLERQAIKMVLGCPPETGFVMCRELYQSAISNAGPINPELAEEICSTLSWMFLNTVIDASNSSLRAFWPSRNGSGRDGDEPRPVARCDSTLALSYFLHSEARKNSCEWLKVVGVAGMLDIPAYYPDDEVEPDMPPNIIYYKSLIQLLRNALLQIESPGCDPDPYIGKLPVYYESEIRLYEFDSLKYCYDALDRASRYWRFDDAQRSALNEVKNMIPERRRLKWDIDPVGRSEVNEHTSIIMDNDEEPDKEELNHDPGATTIYTGTL</sequence>
<feature type="non-terminal residue" evidence="3">
    <location>
        <position position="1"/>
    </location>
</feature>
<proteinExistence type="predicted"/>
<feature type="region of interest" description="Disordered" evidence="1">
    <location>
        <begin position="89"/>
        <end position="112"/>
    </location>
</feature>
<evidence type="ECO:0000313" key="3">
    <source>
        <dbReference type="EMBL" id="CAE6436880.1"/>
    </source>
</evidence>
<accession>A0A8H3APQ4</accession>
<reference evidence="3" key="1">
    <citation type="submission" date="2021-01" db="EMBL/GenBank/DDBJ databases">
        <authorList>
            <person name="Kaushik A."/>
        </authorList>
    </citation>
    <scope>NUCLEOTIDE SEQUENCE</scope>
    <source>
        <strain evidence="3">AG6-10EEA</strain>
    </source>
</reference>
<evidence type="ECO:0000313" key="4">
    <source>
        <dbReference type="Proteomes" id="UP000663853"/>
    </source>
</evidence>
<evidence type="ECO:0000259" key="2">
    <source>
        <dbReference type="Pfam" id="PF20153"/>
    </source>
</evidence>
<evidence type="ECO:0000256" key="1">
    <source>
        <dbReference type="SAM" id="MobiDB-lite"/>
    </source>
</evidence>
<feature type="compositionally biased region" description="Polar residues" evidence="1">
    <location>
        <begin position="33"/>
        <end position="69"/>
    </location>
</feature>
<dbReference type="Proteomes" id="UP000663853">
    <property type="component" value="Unassembled WGS sequence"/>
</dbReference>
<organism evidence="3 4">
    <name type="scientific">Rhizoctonia solani</name>
    <dbReference type="NCBI Taxonomy" id="456999"/>
    <lineage>
        <taxon>Eukaryota</taxon>
        <taxon>Fungi</taxon>
        <taxon>Dikarya</taxon>
        <taxon>Basidiomycota</taxon>
        <taxon>Agaricomycotina</taxon>
        <taxon>Agaricomycetes</taxon>
        <taxon>Cantharellales</taxon>
        <taxon>Ceratobasidiaceae</taxon>
        <taxon>Rhizoctonia</taxon>
    </lineage>
</organism>
<protein>
    <recommendedName>
        <fullName evidence="2">DUF6535 domain-containing protein</fullName>
    </recommendedName>
</protein>
<feature type="region of interest" description="Disordered" evidence="1">
    <location>
        <begin position="1"/>
        <end position="69"/>
    </location>
</feature>
<feature type="domain" description="DUF6535" evidence="2">
    <location>
        <begin position="128"/>
        <end position="297"/>
    </location>
</feature>